<dbReference type="PANTHER" id="PTHR43209:SF1">
    <property type="entry name" value="TRNA SULFURTRANSFERASE"/>
    <property type="match status" value="1"/>
</dbReference>
<dbReference type="eggNOG" id="arCOG00056">
    <property type="taxonomic scope" value="Archaea"/>
</dbReference>
<dbReference type="EMBL" id="CP009552">
    <property type="protein sequence ID" value="AIY91070.1"/>
    <property type="molecule type" value="Genomic_DNA"/>
</dbReference>
<protein>
    <submittedName>
        <fullName evidence="3">RNA-binding protein, containing THUMP domain</fullName>
    </submittedName>
</protein>
<dbReference type="STRING" id="565033.GACE_2046"/>
<evidence type="ECO:0000313" key="4">
    <source>
        <dbReference type="Proteomes" id="UP000030624"/>
    </source>
</evidence>
<dbReference type="InterPro" id="IPR029028">
    <property type="entry name" value="Alpha/beta_knot_MTases"/>
</dbReference>
<gene>
    <name evidence="3" type="ORF">GACE_2046</name>
</gene>
<dbReference type="InterPro" id="IPR004114">
    <property type="entry name" value="THUMP_dom"/>
</dbReference>
<dbReference type="Pfam" id="PF14419">
    <property type="entry name" value="SPOUT_MTase_2"/>
    <property type="match status" value="1"/>
</dbReference>
<dbReference type="SMART" id="SM00981">
    <property type="entry name" value="THUMP"/>
    <property type="match status" value="1"/>
</dbReference>
<dbReference type="Proteomes" id="UP000030624">
    <property type="component" value="Chromosome"/>
</dbReference>
<dbReference type="PANTHER" id="PTHR43209">
    <property type="entry name" value="TRNA SULFURTRANSFERASE"/>
    <property type="match status" value="1"/>
</dbReference>
<dbReference type="HOGENOM" id="CLU_795999_0_0_2"/>
<dbReference type="InterPro" id="IPR025849">
    <property type="entry name" value="MJ0421-like_SPOUT_MTase"/>
</dbReference>
<dbReference type="SUPFAM" id="SSF143437">
    <property type="entry name" value="THUMP domain-like"/>
    <property type="match status" value="1"/>
</dbReference>
<keyword evidence="1" id="KW-0694">RNA-binding</keyword>
<dbReference type="GO" id="GO:0005829">
    <property type="term" value="C:cytosol"/>
    <property type="evidence" value="ECO:0007669"/>
    <property type="project" value="TreeGrafter"/>
</dbReference>
<evidence type="ECO:0000259" key="2">
    <source>
        <dbReference type="PROSITE" id="PS51165"/>
    </source>
</evidence>
<dbReference type="PROSITE" id="PS51165">
    <property type="entry name" value="THUMP"/>
    <property type="match status" value="1"/>
</dbReference>
<organism evidence="3 4">
    <name type="scientific">Geoglobus acetivorans</name>
    <dbReference type="NCBI Taxonomy" id="565033"/>
    <lineage>
        <taxon>Archaea</taxon>
        <taxon>Methanobacteriati</taxon>
        <taxon>Methanobacteriota</taxon>
        <taxon>Archaeoglobi</taxon>
        <taxon>Archaeoglobales</taxon>
        <taxon>Archaeoglobaceae</taxon>
        <taxon>Geoglobus</taxon>
    </lineage>
</organism>
<dbReference type="SUPFAM" id="SSF75217">
    <property type="entry name" value="alpha/beta knot"/>
    <property type="match status" value="1"/>
</dbReference>
<sequence length="350" mass="40390">MIFVKTQRGMEYIAAQNIKELLGDVKIEIRPAGYLGILVVHSDELEQVRQVPEVERAIPVLFEIESNLDEILEKAEEVVKAMGEFDTFAIRATRRGLKHRFSSMDISIQLGRRIQEISGRDVDLNTPDKAIYVEVVNERTFIGILDGAEERRKYTPEKADSLRFFEKVSFVQMPYLENLKGAREIGERIGRNAQSFEIKELIIAPYGYVDAEELFEFLRGVRRGKLSRLSIQRKSYAREVRETKILVHDLFQTLRDKKRRKYVVIATDPTGRQISDVRDELKRAFERANEIVIFAGSRTGLPKGVLRLADFVVDLSPYITFPTELAIPVSLTAFLDIYEEMKADRTKRER</sequence>
<accession>A0A0A7GG58</accession>
<feature type="domain" description="THUMP" evidence="2">
    <location>
        <begin position="42"/>
        <end position="146"/>
    </location>
</feature>
<dbReference type="Gene3D" id="3.30.2130.30">
    <property type="match status" value="1"/>
</dbReference>
<proteinExistence type="predicted"/>
<evidence type="ECO:0000256" key="1">
    <source>
        <dbReference type="PROSITE-ProRule" id="PRU00529"/>
    </source>
</evidence>
<evidence type="ECO:0000313" key="3">
    <source>
        <dbReference type="EMBL" id="AIY91070.1"/>
    </source>
</evidence>
<dbReference type="GO" id="GO:0052837">
    <property type="term" value="P:thiazole biosynthetic process"/>
    <property type="evidence" value="ECO:0007669"/>
    <property type="project" value="TreeGrafter"/>
</dbReference>
<dbReference type="Pfam" id="PF02926">
    <property type="entry name" value="THUMP"/>
    <property type="match status" value="1"/>
</dbReference>
<reference evidence="3 4" key="1">
    <citation type="journal article" date="2015" name="Appl. Environ. Microbiol.">
        <title>The Geoglobus acetivorans genome: Fe(III) reduction, acetate utilization, autotrophic growth, and degradation of aromatic compounds in a hyperthermophilic archaeon.</title>
        <authorList>
            <person name="Mardanov A.V."/>
            <person name="Slododkina G.B."/>
            <person name="Slobodkin A.I."/>
            <person name="Beletsky A.V."/>
            <person name="Gavrilov S.N."/>
            <person name="Kublanov I.V."/>
            <person name="Bonch-Osmolovskaya E.A."/>
            <person name="Skryabin K.G."/>
            <person name="Ravin N.V."/>
        </authorList>
    </citation>
    <scope>NUCLEOTIDE SEQUENCE [LARGE SCALE GENOMIC DNA]</scope>
    <source>
        <strain evidence="3 4">SBH6</strain>
    </source>
</reference>
<dbReference type="GO" id="GO:0003723">
    <property type="term" value="F:RNA binding"/>
    <property type="evidence" value="ECO:0007669"/>
    <property type="project" value="UniProtKB-UniRule"/>
</dbReference>
<dbReference type="AlphaFoldDB" id="A0A0A7GG58"/>
<dbReference type="InterPro" id="IPR050102">
    <property type="entry name" value="tRNA_sulfurtransferase_ThiI"/>
</dbReference>
<dbReference type="GeneID" id="24798614"/>
<dbReference type="GO" id="GO:0002937">
    <property type="term" value="P:tRNA 4-thiouridine biosynthesis"/>
    <property type="evidence" value="ECO:0007669"/>
    <property type="project" value="TreeGrafter"/>
</dbReference>
<dbReference type="RefSeq" id="WP_048093158.1">
    <property type="nucleotide sequence ID" value="NZ_CP009552.1"/>
</dbReference>
<dbReference type="KEGG" id="gac:GACE_2046"/>
<name>A0A0A7GG58_GEOAI</name>